<name>A0A395HSV0_ASPHC</name>
<keyword evidence="3" id="KW-1185">Reference proteome</keyword>
<dbReference type="VEuPathDB" id="FungiDB:BO97DRAFT_110648"/>
<dbReference type="AlphaFoldDB" id="A0A395HSV0"/>
<dbReference type="OrthoDB" id="5238363at2759"/>
<dbReference type="Proteomes" id="UP000248961">
    <property type="component" value="Unassembled WGS sequence"/>
</dbReference>
<organism evidence="2 3">
    <name type="scientific">Aspergillus homomorphus (strain CBS 101889)</name>
    <dbReference type="NCBI Taxonomy" id="1450537"/>
    <lineage>
        <taxon>Eukaryota</taxon>
        <taxon>Fungi</taxon>
        <taxon>Dikarya</taxon>
        <taxon>Ascomycota</taxon>
        <taxon>Pezizomycotina</taxon>
        <taxon>Eurotiomycetes</taxon>
        <taxon>Eurotiomycetidae</taxon>
        <taxon>Eurotiales</taxon>
        <taxon>Aspergillaceae</taxon>
        <taxon>Aspergillus</taxon>
        <taxon>Aspergillus subgen. Circumdati</taxon>
    </lineage>
</organism>
<gene>
    <name evidence="2" type="ORF">BO97DRAFT_110648</name>
</gene>
<accession>A0A395HSV0</accession>
<dbReference type="STRING" id="1450537.A0A395HSV0"/>
<feature type="region of interest" description="Disordered" evidence="1">
    <location>
        <begin position="160"/>
        <end position="183"/>
    </location>
</feature>
<protein>
    <submittedName>
        <fullName evidence="2">Uncharacterized protein</fullName>
    </submittedName>
</protein>
<proteinExistence type="predicted"/>
<reference evidence="2 3" key="1">
    <citation type="submission" date="2018-02" db="EMBL/GenBank/DDBJ databases">
        <title>The genomes of Aspergillus section Nigri reveals drivers in fungal speciation.</title>
        <authorList>
            <consortium name="DOE Joint Genome Institute"/>
            <person name="Vesth T.C."/>
            <person name="Nybo J."/>
            <person name="Theobald S."/>
            <person name="Brandl J."/>
            <person name="Frisvad J.C."/>
            <person name="Nielsen K.F."/>
            <person name="Lyhne E.K."/>
            <person name="Kogle M.E."/>
            <person name="Kuo A."/>
            <person name="Riley R."/>
            <person name="Clum A."/>
            <person name="Nolan M."/>
            <person name="Lipzen A."/>
            <person name="Salamov A."/>
            <person name="Henrissat B."/>
            <person name="Wiebenga A."/>
            <person name="De vries R.P."/>
            <person name="Grigoriev I.V."/>
            <person name="Mortensen U.H."/>
            <person name="Andersen M.R."/>
            <person name="Baker S.E."/>
        </authorList>
    </citation>
    <scope>NUCLEOTIDE SEQUENCE [LARGE SCALE GENOMIC DNA]</scope>
    <source>
        <strain evidence="2 3">CBS 101889</strain>
    </source>
</reference>
<evidence type="ECO:0000313" key="2">
    <source>
        <dbReference type="EMBL" id="RAL11022.1"/>
    </source>
</evidence>
<evidence type="ECO:0000313" key="3">
    <source>
        <dbReference type="Proteomes" id="UP000248961"/>
    </source>
</evidence>
<sequence length="183" mass="21110">MPLNPMRNSAVKLRLKTALYGINYHTDHIMPYIARSQLLLPKNPVKCKISHLYQNRPRDTLWYSMSHSMISSYKSVVRSWALGRSRVAFRKAMEARGYDRDGRAISSFAREPQEAKHIDGLRGTLNVIIQEPVLNAKSSEIERDMDLIVHEVIQTMLKDPNVKKGKVPPPGRPRVSAYYPRRR</sequence>
<dbReference type="GeneID" id="37194188"/>
<evidence type="ECO:0000256" key="1">
    <source>
        <dbReference type="SAM" id="MobiDB-lite"/>
    </source>
</evidence>
<dbReference type="EMBL" id="KZ824291">
    <property type="protein sequence ID" value="RAL11022.1"/>
    <property type="molecule type" value="Genomic_DNA"/>
</dbReference>
<dbReference type="RefSeq" id="XP_025550176.1">
    <property type="nucleotide sequence ID" value="XM_025689899.1"/>
</dbReference>